<dbReference type="OrthoDB" id="162319at2"/>
<keyword evidence="2" id="KW-1185">Reference proteome</keyword>
<protein>
    <submittedName>
        <fullName evidence="1">Uncharacterized protein</fullName>
    </submittedName>
</protein>
<organism evidence="1 2">
    <name type="scientific">Clostridium sartagoforme</name>
    <dbReference type="NCBI Taxonomy" id="84031"/>
    <lineage>
        <taxon>Bacteria</taxon>
        <taxon>Bacillati</taxon>
        <taxon>Bacillota</taxon>
        <taxon>Clostridia</taxon>
        <taxon>Eubacteriales</taxon>
        <taxon>Clostridiaceae</taxon>
        <taxon>Clostridium</taxon>
    </lineage>
</organism>
<name>A0A4S2DFK1_9CLOT</name>
<dbReference type="Proteomes" id="UP000306888">
    <property type="component" value="Unassembled WGS sequence"/>
</dbReference>
<proteinExistence type="predicted"/>
<evidence type="ECO:0000313" key="1">
    <source>
        <dbReference type="EMBL" id="TGY40797.1"/>
    </source>
</evidence>
<comment type="caution">
    <text evidence="1">The sequence shown here is derived from an EMBL/GenBank/DDBJ whole genome shotgun (WGS) entry which is preliminary data.</text>
</comment>
<gene>
    <name evidence="1" type="ORF">E5347_14490</name>
</gene>
<dbReference type="AlphaFoldDB" id="A0A4S2DFK1"/>
<accession>A0A4S2DFK1</accession>
<evidence type="ECO:0000313" key="2">
    <source>
        <dbReference type="Proteomes" id="UP000306888"/>
    </source>
</evidence>
<dbReference type="EMBL" id="SRYR01000011">
    <property type="protein sequence ID" value="TGY40797.1"/>
    <property type="molecule type" value="Genomic_DNA"/>
</dbReference>
<reference evidence="1 2" key="1">
    <citation type="submission" date="2019-04" db="EMBL/GenBank/DDBJ databases">
        <title>Microbes associate with the intestines of laboratory mice.</title>
        <authorList>
            <person name="Navarre W."/>
            <person name="Wong E."/>
            <person name="Huang K."/>
            <person name="Tropini C."/>
            <person name="Ng K."/>
            <person name="Yu B."/>
        </authorList>
    </citation>
    <scope>NUCLEOTIDE SEQUENCE [LARGE SCALE GENOMIC DNA]</scope>
    <source>
        <strain evidence="1 2">NM50_B9-20</strain>
    </source>
</reference>
<sequence length="97" mass="11613">MNNDIFVKLNYETIGEFKSLIIDRQHKDYDNNKYMICTGKYDKNGWTFIFKANSLKEAEEFINKNSIKKRNIISKRRRIEDNISLINSDKIHIPAWI</sequence>